<gene>
    <name evidence="2" type="ORF">CVLEPA_LOCUS13269</name>
</gene>
<dbReference type="InterPro" id="IPR001283">
    <property type="entry name" value="CRISP-related"/>
</dbReference>
<evidence type="ECO:0000259" key="1">
    <source>
        <dbReference type="SMART" id="SM00198"/>
    </source>
</evidence>
<sequence>MLTLENLKQQMWLVKKACVWIPEDESQTFQERCVNIHNFYRCLHNSPIVTGSNGLEDSAQSWADHLSQIGERLPSNTADVGENIYFLFQPGKVASAGDAIIGWYSQYFLYGFNNPGLSPLTEDFTQLVWATTTTIGCGRAVAGSATYIVVHYNPPGNQPDIFQANVKQIKPDTCETRCGVTSYCQGLDPEMSTCMACDGGFSNCNGRCTQYCPKPQGFNGFWREWCDSASSCTCDENFNFFVNPPIFPGAKCV</sequence>
<evidence type="ECO:0000313" key="3">
    <source>
        <dbReference type="Proteomes" id="UP001642483"/>
    </source>
</evidence>
<dbReference type="Gene3D" id="3.40.33.10">
    <property type="entry name" value="CAP"/>
    <property type="match status" value="1"/>
</dbReference>
<proteinExistence type="predicted"/>
<organism evidence="2 3">
    <name type="scientific">Clavelina lepadiformis</name>
    <name type="common">Light-bulb sea squirt</name>
    <name type="synonym">Ascidia lepadiformis</name>
    <dbReference type="NCBI Taxonomy" id="159417"/>
    <lineage>
        <taxon>Eukaryota</taxon>
        <taxon>Metazoa</taxon>
        <taxon>Chordata</taxon>
        <taxon>Tunicata</taxon>
        <taxon>Ascidiacea</taxon>
        <taxon>Aplousobranchia</taxon>
        <taxon>Clavelinidae</taxon>
        <taxon>Clavelina</taxon>
    </lineage>
</organism>
<reference evidence="2 3" key="1">
    <citation type="submission" date="2024-02" db="EMBL/GenBank/DDBJ databases">
        <authorList>
            <person name="Daric V."/>
            <person name="Darras S."/>
        </authorList>
    </citation>
    <scope>NUCLEOTIDE SEQUENCE [LARGE SCALE GENOMIC DNA]</scope>
</reference>
<dbReference type="InterPro" id="IPR014044">
    <property type="entry name" value="CAP_dom"/>
</dbReference>
<dbReference type="EMBL" id="CAWYQH010000096">
    <property type="protein sequence ID" value="CAK8682608.1"/>
    <property type="molecule type" value="Genomic_DNA"/>
</dbReference>
<name>A0ABP0FVC9_CLALP</name>
<dbReference type="CDD" id="cd05382">
    <property type="entry name" value="CAP_GAPR1-like"/>
    <property type="match status" value="1"/>
</dbReference>
<dbReference type="Pfam" id="PF00188">
    <property type="entry name" value="CAP"/>
    <property type="match status" value="1"/>
</dbReference>
<dbReference type="PRINTS" id="PR00837">
    <property type="entry name" value="V5TPXLIKE"/>
</dbReference>
<evidence type="ECO:0000313" key="2">
    <source>
        <dbReference type="EMBL" id="CAK8682608.1"/>
    </source>
</evidence>
<comment type="caution">
    <text evidence="2">The sequence shown here is derived from an EMBL/GenBank/DDBJ whole genome shotgun (WGS) entry which is preliminary data.</text>
</comment>
<keyword evidence="3" id="KW-1185">Reference proteome</keyword>
<protein>
    <recommendedName>
        <fullName evidence="1">SCP domain-containing protein</fullName>
    </recommendedName>
</protein>
<dbReference type="InterPro" id="IPR035940">
    <property type="entry name" value="CAP_sf"/>
</dbReference>
<dbReference type="Proteomes" id="UP001642483">
    <property type="component" value="Unassembled WGS sequence"/>
</dbReference>
<accession>A0ABP0FVC9</accession>
<dbReference type="SUPFAM" id="SSF55797">
    <property type="entry name" value="PR-1-like"/>
    <property type="match status" value="1"/>
</dbReference>
<dbReference type="InterPro" id="IPR034113">
    <property type="entry name" value="SCP_GAPR1-like"/>
</dbReference>
<dbReference type="SMART" id="SM00198">
    <property type="entry name" value="SCP"/>
    <property type="match status" value="1"/>
</dbReference>
<feature type="domain" description="SCP" evidence="1">
    <location>
        <begin position="28"/>
        <end position="160"/>
    </location>
</feature>
<dbReference type="PANTHER" id="PTHR10334">
    <property type="entry name" value="CYSTEINE-RICH SECRETORY PROTEIN-RELATED"/>
    <property type="match status" value="1"/>
</dbReference>